<dbReference type="InterPro" id="IPR019494">
    <property type="entry name" value="FIST_C"/>
</dbReference>
<organism evidence="3 4">
    <name type="scientific">Leptolyngbya boryana NIES-2135</name>
    <dbReference type="NCBI Taxonomy" id="1973484"/>
    <lineage>
        <taxon>Bacteria</taxon>
        <taxon>Bacillati</taxon>
        <taxon>Cyanobacteriota</taxon>
        <taxon>Cyanophyceae</taxon>
        <taxon>Leptolyngbyales</taxon>
        <taxon>Leptolyngbyaceae</taxon>
        <taxon>Leptolyngbya group</taxon>
        <taxon>Leptolyngbya</taxon>
    </lineage>
</organism>
<evidence type="ECO:0000313" key="3">
    <source>
        <dbReference type="EMBL" id="BAY53656.1"/>
    </source>
</evidence>
<feature type="domain" description="FIST" evidence="1">
    <location>
        <begin position="33"/>
        <end position="226"/>
    </location>
</feature>
<keyword evidence="4" id="KW-1185">Reference proteome</keyword>
<evidence type="ECO:0000259" key="2">
    <source>
        <dbReference type="SMART" id="SM01204"/>
    </source>
</evidence>
<dbReference type="SMART" id="SM01204">
    <property type="entry name" value="FIST_C"/>
    <property type="match status" value="1"/>
</dbReference>
<dbReference type="PANTHER" id="PTHR40252:SF2">
    <property type="entry name" value="BLR0328 PROTEIN"/>
    <property type="match status" value="1"/>
</dbReference>
<dbReference type="Pfam" id="PF08495">
    <property type="entry name" value="FIST"/>
    <property type="match status" value="1"/>
</dbReference>
<reference evidence="3 4" key="1">
    <citation type="submission" date="2017-06" db="EMBL/GenBank/DDBJ databases">
        <title>Genome sequencing of cyanobaciteial culture collection at National Institute for Environmental Studies (NIES).</title>
        <authorList>
            <person name="Hirose Y."/>
            <person name="Shimura Y."/>
            <person name="Fujisawa T."/>
            <person name="Nakamura Y."/>
            <person name="Kawachi M."/>
        </authorList>
    </citation>
    <scope>NUCLEOTIDE SEQUENCE [LARGE SCALE GENOMIC DNA]</scope>
    <source>
        <strain evidence="3 4">NIES-2135</strain>
    </source>
</reference>
<sequence>MLKAIVGHSNDPDSSSAIAEVIAQCQAALNGLTPNAGMLFAAIDFDHALILQEIDQAFPNLELIGCTSDAELSDTLQFQYDSIVLTLFCSDEIEIRAGVARNLGEDAIAATRSAVEQATGAQPPRLCITIPEGIKTNGTLILKGLQAALGEQFPIFGGMSTDNYRFEATYQFYKTEVLTDAAPILLFSGAALKFSYGIANGWEPISVSSQVTKARGNCVVTIGEQSALSFFREQLGGADPVPQNPLAVFEAGEPEFYLRGFSGFDETTGEVHCLADVPENSIVQVSTAGREDILAACKTAIQQATQSYPSPHPTIALIFSCDCRFKLLGSRVTEEYDLIRDCLPAEVVCSGFYTYGELSPLHEYGATRLHNMTIVTLLLGT</sequence>
<dbReference type="AlphaFoldDB" id="A0A1Z4JA71"/>
<accession>A0A1Z4JA71</accession>
<dbReference type="InterPro" id="IPR013702">
    <property type="entry name" value="FIST_domain_N"/>
</dbReference>
<gene>
    <name evidence="3" type="ORF">NIES2135_04660</name>
</gene>
<proteinExistence type="predicted"/>
<dbReference type="EMBL" id="AP018203">
    <property type="protein sequence ID" value="BAY53656.1"/>
    <property type="molecule type" value="Genomic_DNA"/>
</dbReference>
<dbReference type="SMART" id="SM00897">
    <property type="entry name" value="FIST"/>
    <property type="match status" value="1"/>
</dbReference>
<evidence type="ECO:0000259" key="1">
    <source>
        <dbReference type="SMART" id="SM00897"/>
    </source>
</evidence>
<feature type="domain" description="FIST C-domain" evidence="2">
    <location>
        <begin position="227"/>
        <end position="361"/>
    </location>
</feature>
<dbReference type="Proteomes" id="UP000217895">
    <property type="component" value="Chromosome"/>
</dbReference>
<dbReference type="Pfam" id="PF10442">
    <property type="entry name" value="FIST_C"/>
    <property type="match status" value="1"/>
</dbReference>
<name>A0A1Z4JA71_LEPBY</name>
<dbReference type="PANTHER" id="PTHR40252">
    <property type="entry name" value="BLR0328 PROTEIN"/>
    <property type="match status" value="1"/>
</dbReference>
<protein>
    <recommendedName>
        <fullName evidence="5">FIST C-domain domain-containing protein</fullName>
    </recommendedName>
</protein>
<evidence type="ECO:0000313" key="4">
    <source>
        <dbReference type="Proteomes" id="UP000217895"/>
    </source>
</evidence>
<evidence type="ECO:0008006" key="5">
    <source>
        <dbReference type="Google" id="ProtNLM"/>
    </source>
</evidence>